<accession>A0A2P1PU49</accession>
<gene>
    <name evidence="2" type="ORF">C7S18_14740</name>
</gene>
<proteinExistence type="predicted"/>
<name>A0A2P1PU49_9GAMM</name>
<sequence length="873" mass="97001">MKLFSLFRKPAWEHSDSSRRAEAVSSSQDPVLIGKLVDFARHDADASVRRAALARLDDLSLLADRSRLDTDTQVRSFAEKRLRQALVDSKVDLAQRERQVRVLEQVDLLEHVATQAGESSLREEALARIQRKGFLVERCCKDADPALRLKLLARIEEPAALERIAENVRKSDKNLAREARLKSLTLRLSAGDKKAIAQRAEEICEHLQHLVSNRPATARAELAEAEAQWAGLKPAPEANWQGKFQGLTQTLRDELDGVKHAPKPVPVPEPVVDAAAPVAEPAPPTLDPNRYDERLARLLEQAHELSDAGKIESWLKRLDAAQQAIGSLSAHEQTELQRGKALVHATQARLNQEAEALAARQRAVHTDLDAASKAAEAGEAQAALTHFQAAEAKLAELGELAERGLAAKKKRVEQQLAKIKHWQRWSNNEQRVRWCEQIEQLPEQGLHPDALLTRIREAQNAMAKLDELEGLSKDEAQKNGLNRRFRALVSRAIAPAKPYLNQRAEKREQDAQQIQDSLQALSAEAGSADALPALLSVQRRLRDLLDTTRDLEGRERKHKGDAIKAVLDPLKARIDQLSTEGEAAKRKVIAGLRRELVGADPETARRLALDAQEKWKTLPRGKRAVEDALWTELRGLIDPVFEKLREARAEENVRFNTQRQDARSALATLAEAADKLRADPHAAIEHDVNDARGKLDQLDELAREFDRDYRQALRKLEEARATAKLALLHQARIRQKELANLLAHPHDEAARQALWSSLQSDLDSAAKSAWQARLSAPNSTPSAEDLSDLNDLAIQAEMLAGVASPESDKDRRREISMARLAERMGQGEQQNPGAEAIVLWQQWCLSPAFAAGNTNGMNARLESALGRLLGAQS</sequence>
<reference evidence="2 3" key="2">
    <citation type="submission" date="2018-03" db="EMBL/GenBank/DDBJ databases">
        <authorList>
            <person name="Keele B.F."/>
        </authorList>
    </citation>
    <scope>NUCLEOTIDE SEQUENCE [LARGE SCALE GENOMIC DNA]</scope>
    <source>
        <strain evidence="2 3">D13</strain>
    </source>
</reference>
<evidence type="ECO:0000313" key="2">
    <source>
        <dbReference type="EMBL" id="AVP98365.1"/>
    </source>
</evidence>
<dbReference type="KEGG" id="xba:C7S18_14740"/>
<evidence type="ECO:0000313" key="3">
    <source>
        <dbReference type="Proteomes" id="UP000241074"/>
    </source>
</evidence>
<organism evidence="2 3">
    <name type="scientific">Ahniella affigens</name>
    <dbReference type="NCBI Taxonomy" id="2021234"/>
    <lineage>
        <taxon>Bacteria</taxon>
        <taxon>Pseudomonadati</taxon>
        <taxon>Pseudomonadota</taxon>
        <taxon>Gammaproteobacteria</taxon>
        <taxon>Lysobacterales</taxon>
        <taxon>Rhodanobacteraceae</taxon>
        <taxon>Ahniella</taxon>
    </lineage>
</organism>
<dbReference type="AlphaFoldDB" id="A0A2P1PU49"/>
<evidence type="ECO:0008006" key="4">
    <source>
        <dbReference type="Google" id="ProtNLM"/>
    </source>
</evidence>
<protein>
    <recommendedName>
        <fullName evidence="4">DUF349 domain-containing protein</fullName>
    </recommendedName>
</protein>
<feature type="coiled-coil region" evidence="1">
    <location>
        <begin position="659"/>
        <end position="722"/>
    </location>
</feature>
<dbReference type="RefSeq" id="WP_106892286.1">
    <property type="nucleotide sequence ID" value="NZ_CP027860.1"/>
</dbReference>
<keyword evidence="1" id="KW-0175">Coiled coil</keyword>
<evidence type="ECO:0000256" key="1">
    <source>
        <dbReference type="SAM" id="Coils"/>
    </source>
</evidence>
<dbReference type="EMBL" id="CP027860">
    <property type="protein sequence ID" value="AVP98365.1"/>
    <property type="molecule type" value="Genomic_DNA"/>
</dbReference>
<keyword evidence="3" id="KW-1185">Reference proteome</keyword>
<dbReference type="Proteomes" id="UP000241074">
    <property type="component" value="Chromosome"/>
</dbReference>
<reference evidence="2 3" key="1">
    <citation type="submission" date="2018-03" db="EMBL/GenBank/DDBJ databases">
        <title>Ahniella affigens gen. nov., sp. nov., a gammaproteobacterium isolated from sandy soil near a stream.</title>
        <authorList>
            <person name="Ko Y."/>
            <person name="Kim J.-H."/>
        </authorList>
    </citation>
    <scope>NUCLEOTIDE SEQUENCE [LARGE SCALE GENOMIC DNA]</scope>
    <source>
        <strain evidence="2 3">D13</strain>
    </source>
</reference>
<dbReference type="OrthoDB" id="5523335at2"/>